<accession>A0A835LBX8</accession>
<dbReference type="AlphaFoldDB" id="A0A835LBX8"/>
<dbReference type="InterPro" id="IPR053151">
    <property type="entry name" value="RNase_H-like"/>
</dbReference>
<evidence type="ECO:0000313" key="2">
    <source>
        <dbReference type="Proteomes" id="UP000631114"/>
    </source>
</evidence>
<proteinExistence type="predicted"/>
<evidence type="ECO:0008006" key="3">
    <source>
        <dbReference type="Google" id="ProtNLM"/>
    </source>
</evidence>
<evidence type="ECO:0000313" key="1">
    <source>
        <dbReference type="EMBL" id="KAF9588805.1"/>
    </source>
</evidence>
<sequence>MLECYWCLPPPRYIKVNTDGASRGNPGTAGWVEVYRDHNVEGITKAIEQGLLHIWVDIDSVAVAKAFQTDNVLWKVQATWDRIKLNNIDVRITSSWREVNFAADHCANKGISLNRGCKQWWNGKPPFLNRIENPELTYYMFLN</sequence>
<reference evidence="1 2" key="1">
    <citation type="submission" date="2020-10" db="EMBL/GenBank/DDBJ databases">
        <title>The Coptis chinensis genome and diversification of protoberbering-type alkaloids.</title>
        <authorList>
            <person name="Wang B."/>
            <person name="Shu S."/>
            <person name="Song C."/>
            <person name="Liu Y."/>
        </authorList>
    </citation>
    <scope>NUCLEOTIDE SEQUENCE [LARGE SCALE GENOMIC DNA]</scope>
    <source>
        <strain evidence="1">HL-2020</strain>
        <tissue evidence="1">Leaf</tissue>
    </source>
</reference>
<comment type="caution">
    <text evidence="1">The sequence shown here is derived from an EMBL/GenBank/DDBJ whole genome shotgun (WGS) entry which is preliminary data.</text>
</comment>
<name>A0A835LBX8_9MAGN</name>
<dbReference type="EMBL" id="JADFTS010000009">
    <property type="protein sequence ID" value="KAF9588805.1"/>
    <property type="molecule type" value="Genomic_DNA"/>
</dbReference>
<dbReference type="PANTHER" id="PTHR47723:SF19">
    <property type="entry name" value="POLYNUCLEOTIDYL TRANSFERASE, RIBONUCLEASE H-LIKE SUPERFAMILY PROTEIN"/>
    <property type="match status" value="1"/>
</dbReference>
<dbReference type="InterPro" id="IPR012337">
    <property type="entry name" value="RNaseH-like_sf"/>
</dbReference>
<keyword evidence="2" id="KW-1185">Reference proteome</keyword>
<dbReference type="OrthoDB" id="1933369at2759"/>
<organism evidence="1 2">
    <name type="scientific">Coptis chinensis</name>
    <dbReference type="NCBI Taxonomy" id="261450"/>
    <lineage>
        <taxon>Eukaryota</taxon>
        <taxon>Viridiplantae</taxon>
        <taxon>Streptophyta</taxon>
        <taxon>Embryophyta</taxon>
        <taxon>Tracheophyta</taxon>
        <taxon>Spermatophyta</taxon>
        <taxon>Magnoliopsida</taxon>
        <taxon>Ranunculales</taxon>
        <taxon>Ranunculaceae</taxon>
        <taxon>Coptidoideae</taxon>
        <taxon>Coptis</taxon>
    </lineage>
</organism>
<gene>
    <name evidence="1" type="ORF">IFM89_016126</name>
</gene>
<dbReference type="SUPFAM" id="SSF53098">
    <property type="entry name" value="Ribonuclease H-like"/>
    <property type="match status" value="1"/>
</dbReference>
<dbReference type="Proteomes" id="UP000631114">
    <property type="component" value="Unassembled WGS sequence"/>
</dbReference>
<dbReference type="CDD" id="cd06222">
    <property type="entry name" value="RNase_H_like"/>
    <property type="match status" value="1"/>
</dbReference>
<protein>
    <recommendedName>
        <fullName evidence="3">RNase H type-1 domain-containing protein</fullName>
    </recommendedName>
</protein>
<dbReference type="PANTHER" id="PTHR47723">
    <property type="entry name" value="OS05G0353850 PROTEIN"/>
    <property type="match status" value="1"/>
</dbReference>
<dbReference type="InterPro" id="IPR044730">
    <property type="entry name" value="RNase_H-like_dom_plant"/>
</dbReference>